<keyword evidence="9" id="KW-1185">Reference proteome</keyword>
<dbReference type="CDD" id="cd13156">
    <property type="entry name" value="KOW_RPL6"/>
    <property type="match status" value="1"/>
</dbReference>
<dbReference type="GO" id="GO:0005840">
    <property type="term" value="C:ribosome"/>
    <property type="evidence" value="ECO:0007669"/>
    <property type="project" value="UniProtKB-KW"/>
</dbReference>
<keyword evidence="3" id="KW-0687">Ribonucleoprotein</keyword>
<dbReference type="InterPro" id="IPR005568">
    <property type="entry name" value="Ribosomal_uL6_N"/>
</dbReference>
<sequence>MAPKVEKKPVEAKKVAVAAKDKKVGHARNYDLGNGVYRFSKSRMYHKKALWKFVGKKTHTAKHVKKPLTVEKPIGGEKNGKTRIVSLKRKPSYYPTLKKKTRKVKKVVKRTPYKLRENITPGTVLILLAGRFKGKRVVFLKQLDSGLLLINGPYVLNHVPLRRIHQNFVIATKTVVDISGIEIPSDINDNLLRKEKKKREAKKDDTEIFTAKKEKYVWTPEKKAAQKAMDKVVLAAIKKTPHPSITARYLKATWTLFSTQYPHRMTF</sequence>
<evidence type="ECO:0000256" key="3">
    <source>
        <dbReference type="ARBA" id="ARBA00023274"/>
    </source>
</evidence>
<dbReference type="PANTHER" id="PTHR10715">
    <property type="entry name" value="60S RIBOSOMAL PROTEIN L6"/>
    <property type="match status" value="1"/>
</dbReference>
<dbReference type="RefSeq" id="XP_017772434.1">
    <property type="nucleotide sequence ID" value="XM_017916945.1"/>
</dbReference>
<dbReference type="InterPro" id="IPR041997">
    <property type="entry name" value="Ribosomal_eL6_KOW"/>
</dbReference>
<dbReference type="Pfam" id="PF03868">
    <property type="entry name" value="Ribosomal_L6e_N"/>
    <property type="match status" value="1"/>
</dbReference>
<evidence type="ECO:0000313" key="11">
    <source>
        <dbReference type="RefSeq" id="XP_017772435.1"/>
    </source>
</evidence>
<dbReference type="InterPro" id="IPR014722">
    <property type="entry name" value="Rib_uL2_dom2"/>
</dbReference>
<organism evidence="9 11">
    <name type="scientific">Nicrophorus vespilloides</name>
    <name type="common">Boreal carrion beetle</name>
    <dbReference type="NCBI Taxonomy" id="110193"/>
    <lineage>
        <taxon>Eukaryota</taxon>
        <taxon>Metazoa</taxon>
        <taxon>Ecdysozoa</taxon>
        <taxon>Arthropoda</taxon>
        <taxon>Hexapoda</taxon>
        <taxon>Insecta</taxon>
        <taxon>Pterygota</taxon>
        <taxon>Neoptera</taxon>
        <taxon>Endopterygota</taxon>
        <taxon>Coleoptera</taxon>
        <taxon>Polyphaga</taxon>
        <taxon>Staphyliniformia</taxon>
        <taxon>Silphidae</taxon>
        <taxon>Nicrophorinae</taxon>
        <taxon>Nicrophorus</taxon>
    </lineage>
</organism>
<feature type="domain" description="Large ribosomal subunit protein uL6 N-terminal" evidence="8">
    <location>
        <begin position="19"/>
        <end position="73"/>
    </location>
</feature>
<evidence type="ECO:0000256" key="1">
    <source>
        <dbReference type="ARBA" id="ARBA00010592"/>
    </source>
</evidence>
<dbReference type="Gene3D" id="2.30.30.30">
    <property type="match status" value="1"/>
</dbReference>
<dbReference type="InterPro" id="IPR000915">
    <property type="entry name" value="60S_ribosomal_eL6"/>
</dbReference>
<evidence type="ECO:0000256" key="5">
    <source>
        <dbReference type="ARBA" id="ARBA00035233"/>
    </source>
</evidence>
<gene>
    <name evidence="10 11" type="primary">LOC108559612</name>
</gene>
<protein>
    <recommendedName>
        <fullName evidence="5">Large ribosomal subunit protein eL6</fullName>
    </recommendedName>
    <alternativeName>
        <fullName evidence="6">60S ribosomal protein L6</fullName>
    </alternativeName>
</protein>
<evidence type="ECO:0000256" key="7">
    <source>
        <dbReference type="ARBA" id="ARBA00046388"/>
    </source>
</evidence>
<evidence type="ECO:0000313" key="10">
    <source>
        <dbReference type="RefSeq" id="XP_017772434.1"/>
    </source>
</evidence>
<keyword evidence="2 10" id="KW-0689">Ribosomal protein</keyword>
<evidence type="ECO:0000313" key="9">
    <source>
        <dbReference type="Proteomes" id="UP000695000"/>
    </source>
</evidence>
<evidence type="ECO:0000259" key="8">
    <source>
        <dbReference type="Pfam" id="PF03868"/>
    </source>
</evidence>
<dbReference type="RefSeq" id="XP_017772435.1">
    <property type="nucleotide sequence ID" value="XM_017916946.1"/>
</dbReference>
<comment type="similarity">
    <text evidence="1">Belongs to the eukaryotic ribosomal protein eL6 family.</text>
</comment>
<comment type="subunit">
    <text evidence="7">Component of the large ribosomal subunit. May bind IPO9 with low affinity.</text>
</comment>
<evidence type="ECO:0000256" key="2">
    <source>
        <dbReference type="ARBA" id="ARBA00022980"/>
    </source>
</evidence>
<dbReference type="PANTHER" id="PTHR10715:SF0">
    <property type="entry name" value="LARGE RIBOSOMAL SUBUNIT PROTEIN EL6"/>
    <property type="match status" value="1"/>
</dbReference>
<dbReference type="GeneID" id="108559612"/>
<dbReference type="Pfam" id="PF01159">
    <property type="entry name" value="Ribosomal_L6e"/>
    <property type="match status" value="1"/>
</dbReference>
<comment type="function">
    <text evidence="4">Component of the large ribosomal subunit. The ribosome is a large ribonucleoprotein complex responsible for the synthesis of proteins in the cell.</text>
</comment>
<dbReference type="SUPFAM" id="SSF50104">
    <property type="entry name" value="Translation proteins SH3-like domain"/>
    <property type="match status" value="1"/>
</dbReference>
<dbReference type="Proteomes" id="UP000695000">
    <property type="component" value="Unplaced"/>
</dbReference>
<evidence type="ECO:0000256" key="6">
    <source>
        <dbReference type="ARBA" id="ARBA00035351"/>
    </source>
</evidence>
<name>A0ABM1MCY5_NICVS</name>
<evidence type="ECO:0000256" key="4">
    <source>
        <dbReference type="ARBA" id="ARBA00034092"/>
    </source>
</evidence>
<proteinExistence type="inferred from homology"/>
<reference evidence="10 11" key="1">
    <citation type="submission" date="2025-05" db="UniProtKB">
        <authorList>
            <consortium name="RefSeq"/>
        </authorList>
    </citation>
    <scope>IDENTIFICATION</scope>
    <source>
        <tissue evidence="10 11">Whole Larva</tissue>
    </source>
</reference>
<dbReference type="InterPro" id="IPR008991">
    <property type="entry name" value="Translation_prot_SH3-like_sf"/>
</dbReference>
<accession>A0ABM1MCY5</accession>